<organism evidence="2 3">
    <name type="scientific">Vigna unguiculata</name>
    <name type="common">Cowpea</name>
    <dbReference type="NCBI Taxonomy" id="3917"/>
    <lineage>
        <taxon>Eukaryota</taxon>
        <taxon>Viridiplantae</taxon>
        <taxon>Streptophyta</taxon>
        <taxon>Embryophyta</taxon>
        <taxon>Tracheophyta</taxon>
        <taxon>Spermatophyta</taxon>
        <taxon>Magnoliopsida</taxon>
        <taxon>eudicotyledons</taxon>
        <taxon>Gunneridae</taxon>
        <taxon>Pentapetalae</taxon>
        <taxon>rosids</taxon>
        <taxon>fabids</taxon>
        <taxon>Fabales</taxon>
        <taxon>Fabaceae</taxon>
        <taxon>Papilionoideae</taxon>
        <taxon>50 kb inversion clade</taxon>
        <taxon>NPAAA clade</taxon>
        <taxon>indigoferoid/millettioid clade</taxon>
        <taxon>Phaseoleae</taxon>
        <taxon>Vigna</taxon>
    </lineage>
</organism>
<reference evidence="2 3" key="1">
    <citation type="submission" date="2019-04" db="EMBL/GenBank/DDBJ databases">
        <title>An improved genome assembly and genetic linkage map for asparagus bean, Vigna unguiculata ssp. sesquipedialis.</title>
        <authorList>
            <person name="Xia Q."/>
            <person name="Zhang R."/>
            <person name="Dong Y."/>
        </authorList>
    </citation>
    <scope>NUCLEOTIDE SEQUENCE [LARGE SCALE GENOMIC DNA]</scope>
    <source>
        <tissue evidence="2">Leaf</tissue>
    </source>
</reference>
<feature type="compositionally biased region" description="Basic and acidic residues" evidence="1">
    <location>
        <begin position="1"/>
        <end position="15"/>
    </location>
</feature>
<gene>
    <name evidence="2" type="ORF">DEO72_LG6g2044</name>
</gene>
<dbReference type="Proteomes" id="UP000501690">
    <property type="component" value="Linkage Group LG6"/>
</dbReference>
<accession>A0A4D6MC33</accession>
<proteinExistence type="predicted"/>
<dbReference type="EMBL" id="CP039350">
    <property type="protein sequence ID" value="QCD97334.1"/>
    <property type="molecule type" value="Genomic_DNA"/>
</dbReference>
<keyword evidence="3" id="KW-1185">Reference proteome</keyword>
<protein>
    <submittedName>
        <fullName evidence="2">Uncharacterized protein</fullName>
    </submittedName>
</protein>
<evidence type="ECO:0000256" key="1">
    <source>
        <dbReference type="SAM" id="MobiDB-lite"/>
    </source>
</evidence>
<name>A0A4D6MC33_VIGUN</name>
<dbReference type="AlphaFoldDB" id="A0A4D6MC33"/>
<evidence type="ECO:0000313" key="3">
    <source>
        <dbReference type="Proteomes" id="UP000501690"/>
    </source>
</evidence>
<feature type="region of interest" description="Disordered" evidence="1">
    <location>
        <begin position="1"/>
        <end position="32"/>
    </location>
</feature>
<evidence type="ECO:0000313" key="2">
    <source>
        <dbReference type="EMBL" id="QCD97334.1"/>
    </source>
</evidence>
<sequence>MKEIRSTNWREEQKGVDIGANGDAGEEHPTRQFQRVHIPPEKLLKKEYKMFCNYVNVNVK</sequence>